<dbReference type="GO" id="GO:0005524">
    <property type="term" value="F:ATP binding"/>
    <property type="evidence" value="ECO:0007669"/>
    <property type="project" value="UniProtKB-KW"/>
</dbReference>
<sequence>MTAAVSLQNLCFSYENDPVISHLDLTLSAGTITAVLGANGVGKTTLLHLLLGLFEPDTGEIFFFGRPARKYSRTRRKQLMGMVSQNDTPPFDLRVDEYVLLGRAPHLGLLTIPGDTDRSAAAEALFTVGMTHMAGHAVTRLSSGEKQLVNMARSLAQEPDILLLDEPCSHLDLINSRQMLVLMKTIAEQGRTVVFTTHDPNAAAAVADQVLLMKKGELVAAGTVAQTLTRALLTRTYGGDVEVISTKKGPFVRAV</sequence>
<keyword evidence="4 6" id="KW-0067">ATP-binding</keyword>
<dbReference type="Gene3D" id="3.40.50.300">
    <property type="entry name" value="P-loop containing nucleotide triphosphate hydrolases"/>
    <property type="match status" value="1"/>
</dbReference>
<evidence type="ECO:0000313" key="7">
    <source>
        <dbReference type="Proteomes" id="UP000706172"/>
    </source>
</evidence>
<dbReference type="InterPro" id="IPR050153">
    <property type="entry name" value="Metal_Ion_Import_ABC"/>
</dbReference>
<evidence type="ECO:0000256" key="3">
    <source>
        <dbReference type="ARBA" id="ARBA00022741"/>
    </source>
</evidence>
<comment type="caution">
    <text evidence="6">The sequence shown here is derived from an EMBL/GenBank/DDBJ whole genome shotgun (WGS) entry which is preliminary data.</text>
</comment>
<feature type="domain" description="ABC transporter" evidence="5">
    <location>
        <begin position="5"/>
        <end position="240"/>
    </location>
</feature>
<dbReference type="InterPro" id="IPR027417">
    <property type="entry name" value="P-loop_NTPase"/>
</dbReference>
<dbReference type="PROSITE" id="PS50893">
    <property type="entry name" value="ABC_TRANSPORTER_2"/>
    <property type="match status" value="1"/>
</dbReference>
<organism evidence="6 7">
    <name type="scientific">Desulfotignum balticum</name>
    <dbReference type="NCBI Taxonomy" id="115781"/>
    <lineage>
        <taxon>Bacteria</taxon>
        <taxon>Pseudomonadati</taxon>
        <taxon>Thermodesulfobacteriota</taxon>
        <taxon>Desulfobacteria</taxon>
        <taxon>Desulfobacterales</taxon>
        <taxon>Desulfobacteraceae</taxon>
        <taxon>Desulfotignum</taxon>
    </lineage>
</organism>
<dbReference type="SUPFAM" id="SSF52540">
    <property type="entry name" value="P-loop containing nucleoside triphosphate hydrolases"/>
    <property type="match status" value="1"/>
</dbReference>
<evidence type="ECO:0000256" key="4">
    <source>
        <dbReference type="ARBA" id="ARBA00022840"/>
    </source>
</evidence>
<keyword evidence="2" id="KW-0813">Transport</keyword>
<evidence type="ECO:0000256" key="1">
    <source>
        <dbReference type="ARBA" id="ARBA00005417"/>
    </source>
</evidence>
<reference evidence="6" key="1">
    <citation type="submission" date="2020-07" db="EMBL/GenBank/DDBJ databases">
        <title>Severe corrosion of carbon steel in oil field produced water can be linked to methanogenic archaea containing a special type of NiFe hydrogenase.</title>
        <authorList>
            <person name="Lahme S."/>
            <person name="Mand J."/>
            <person name="Longwell J."/>
            <person name="Smith R."/>
            <person name="Enning D."/>
        </authorList>
    </citation>
    <scope>NUCLEOTIDE SEQUENCE</scope>
    <source>
        <strain evidence="6">MIC098Bin6</strain>
    </source>
</reference>
<dbReference type="Proteomes" id="UP000706172">
    <property type="component" value="Unassembled WGS sequence"/>
</dbReference>
<dbReference type="InterPro" id="IPR003439">
    <property type="entry name" value="ABC_transporter-like_ATP-bd"/>
</dbReference>
<protein>
    <submittedName>
        <fullName evidence="6">ABC transporter ATP-binding protein</fullName>
    </submittedName>
</protein>
<gene>
    <name evidence="6" type="ORF">H0S81_00250</name>
</gene>
<evidence type="ECO:0000313" key="6">
    <source>
        <dbReference type="EMBL" id="MBG0778353.1"/>
    </source>
</evidence>
<dbReference type="PANTHER" id="PTHR42734">
    <property type="entry name" value="METAL TRANSPORT SYSTEM ATP-BINDING PROTEIN TM_0124-RELATED"/>
    <property type="match status" value="1"/>
</dbReference>
<dbReference type="PROSITE" id="PS00211">
    <property type="entry name" value="ABC_TRANSPORTER_1"/>
    <property type="match status" value="1"/>
</dbReference>
<accession>A0A931G7A2</accession>
<dbReference type="Pfam" id="PF00005">
    <property type="entry name" value="ABC_tran"/>
    <property type="match status" value="1"/>
</dbReference>
<dbReference type="SMART" id="SM00382">
    <property type="entry name" value="AAA"/>
    <property type="match status" value="1"/>
</dbReference>
<dbReference type="PANTHER" id="PTHR42734:SF6">
    <property type="entry name" value="MOLYBDATE IMPORT ATP-BINDING PROTEIN MOLC"/>
    <property type="match status" value="1"/>
</dbReference>
<dbReference type="InterPro" id="IPR003593">
    <property type="entry name" value="AAA+_ATPase"/>
</dbReference>
<keyword evidence="3" id="KW-0547">Nucleotide-binding</keyword>
<evidence type="ECO:0000256" key="2">
    <source>
        <dbReference type="ARBA" id="ARBA00022448"/>
    </source>
</evidence>
<dbReference type="InterPro" id="IPR017871">
    <property type="entry name" value="ABC_transporter-like_CS"/>
</dbReference>
<name>A0A931G7A2_9BACT</name>
<evidence type="ECO:0000259" key="5">
    <source>
        <dbReference type="PROSITE" id="PS50893"/>
    </source>
</evidence>
<dbReference type="FunFam" id="3.40.50.300:FF:000134">
    <property type="entry name" value="Iron-enterobactin ABC transporter ATP-binding protein"/>
    <property type="match status" value="1"/>
</dbReference>
<dbReference type="AlphaFoldDB" id="A0A931G7A2"/>
<dbReference type="GO" id="GO:0016887">
    <property type="term" value="F:ATP hydrolysis activity"/>
    <property type="evidence" value="ECO:0007669"/>
    <property type="project" value="InterPro"/>
</dbReference>
<comment type="similarity">
    <text evidence="1">Belongs to the ABC transporter superfamily.</text>
</comment>
<proteinExistence type="inferred from homology"/>
<dbReference type="EMBL" id="JACCQK010000009">
    <property type="protein sequence ID" value="MBG0778353.1"/>
    <property type="molecule type" value="Genomic_DNA"/>
</dbReference>